<dbReference type="InterPro" id="IPR036291">
    <property type="entry name" value="NAD(P)-bd_dom_sf"/>
</dbReference>
<dbReference type="AlphaFoldDB" id="A0A7H2BJ38"/>
<sequence length="147" mass="16258">MTEECTWVAPTVLQRQDILRTTRTIAIVGMSDKPARPSYGVASYLQESSSYTLYFVNPLLAAEGKEVLGQTVYASLADLPQAPDMVDIFRRSEDLPGVVQEAIEVGARTVWIQLGLWNEDAAYLAQDAGLNVVMNRCVKIEHAALRQ</sequence>
<feature type="domain" description="CoA-binding" evidence="1">
    <location>
        <begin position="18"/>
        <end position="116"/>
    </location>
</feature>
<dbReference type="PANTHER" id="PTHR33303">
    <property type="entry name" value="CYTOPLASMIC PROTEIN-RELATED"/>
    <property type="match status" value="1"/>
</dbReference>
<dbReference type="KEGG" id="rama:IDM48_10045"/>
<evidence type="ECO:0000313" key="3">
    <source>
        <dbReference type="Proteomes" id="UP000516421"/>
    </source>
</evidence>
<reference evidence="2 3" key="1">
    <citation type="submission" date="2020-09" db="EMBL/GenBank/DDBJ databases">
        <title>Investigation of environmental microbe.</title>
        <authorList>
            <person name="Ou Y."/>
            <person name="Kang Q."/>
        </authorList>
    </citation>
    <scope>NUCLEOTIDE SEQUENCE [LARGE SCALE GENOMIC DNA]</scope>
    <source>
        <strain evidence="2 3">KJZ-9</strain>
    </source>
</reference>
<dbReference type="RefSeq" id="WP_190617247.1">
    <property type="nucleotide sequence ID" value="NZ_CP061538.1"/>
</dbReference>
<evidence type="ECO:0000313" key="2">
    <source>
        <dbReference type="EMBL" id="QNV39684.1"/>
    </source>
</evidence>
<evidence type="ECO:0000259" key="1">
    <source>
        <dbReference type="SMART" id="SM00881"/>
    </source>
</evidence>
<dbReference type="Pfam" id="PF13380">
    <property type="entry name" value="CoA_binding_2"/>
    <property type="match status" value="1"/>
</dbReference>
<accession>A0A7H2BJ38</accession>
<dbReference type="Gene3D" id="3.40.50.720">
    <property type="entry name" value="NAD(P)-binding Rossmann-like Domain"/>
    <property type="match status" value="1"/>
</dbReference>
<organism evidence="2 3">
    <name type="scientific">Rothia amarae</name>
    <dbReference type="NCBI Taxonomy" id="169480"/>
    <lineage>
        <taxon>Bacteria</taxon>
        <taxon>Bacillati</taxon>
        <taxon>Actinomycetota</taxon>
        <taxon>Actinomycetes</taxon>
        <taxon>Micrococcales</taxon>
        <taxon>Micrococcaceae</taxon>
        <taxon>Rothia</taxon>
    </lineage>
</organism>
<keyword evidence="3" id="KW-1185">Reference proteome</keyword>
<dbReference type="SMART" id="SM00881">
    <property type="entry name" value="CoA_binding"/>
    <property type="match status" value="1"/>
</dbReference>
<gene>
    <name evidence="2" type="ORF">IDM48_10045</name>
</gene>
<dbReference type="EMBL" id="CP061538">
    <property type="protein sequence ID" value="QNV39684.1"/>
    <property type="molecule type" value="Genomic_DNA"/>
</dbReference>
<proteinExistence type="predicted"/>
<dbReference type="SUPFAM" id="SSF51735">
    <property type="entry name" value="NAD(P)-binding Rossmann-fold domains"/>
    <property type="match status" value="1"/>
</dbReference>
<dbReference type="Proteomes" id="UP000516421">
    <property type="component" value="Chromosome"/>
</dbReference>
<protein>
    <submittedName>
        <fullName evidence="2">CoA-binding protein</fullName>
    </submittedName>
</protein>
<dbReference type="InterPro" id="IPR003781">
    <property type="entry name" value="CoA-bd"/>
</dbReference>
<dbReference type="PANTHER" id="PTHR33303:SF2">
    <property type="entry name" value="COA-BINDING DOMAIN-CONTAINING PROTEIN"/>
    <property type="match status" value="1"/>
</dbReference>
<name>A0A7H2BJ38_9MICC</name>